<feature type="compositionally biased region" description="Pro residues" evidence="1">
    <location>
        <begin position="369"/>
        <end position="380"/>
    </location>
</feature>
<feature type="region of interest" description="Disordered" evidence="1">
    <location>
        <begin position="36"/>
        <end position="56"/>
    </location>
</feature>
<feature type="compositionally biased region" description="Low complexity" evidence="1">
    <location>
        <begin position="324"/>
        <end position="368"/>
    </location>
</feature>
<feature type="compositionally biased region" description="Basic and acidic residues" evidence="1">
    <location>
        <begin position="286"/>
        <end position="299"/>
    </location>
</feature>
<evidence type="ECO:0000313" key="3">
    <source>
        <dbReference type="Proteomes" id="UP000027222"/>
    </source>
</evidence>
<feature type="region of interest" description="Disordered" evidence="1">
    <location>
        <begin position="407"/>
        <end position="459"/>
    </location>
</feature>
<feature type="compositionally biased region" description="Polar residues" evidence="1">
    <location>
        <begin position="273"/>
        <end position="285"/>
    </location>
</feature>
<accession>A0A067T9H8</accession>
<reference evidence="3" key="1">
    <citation type="journal article" date="2014" name="Proc. Natl. Acad. Sci. U.S.A.">
        <title>Extensive sampling of basidiomycete genomes demonstrates inadequacy of the white-rot/brown-rot paradigm for wood decay fungi.</title>
        <authorList>
            <person name="Riley R."/>
            <person name="Salamov A.A."/>
            <person name="Brown D.W."/>
            <person name="Nagy L.G."/>
            <person name="Floudas D."/>
            <person name="Held B.W."/>
            <person name="Levasseur A."/>
            <person name="Lombard V."/>
            <person name="Morin E."/>
            <person name="Otillar R."/>
            <person name="Lindquist E.A."/>
            <person name="Sun H."/>
            <person name="LaButti K.M."/>
            <person name="Schmutz J."/>
            <person name="Jabbour D."/>
            <person name="Luo H."/>
            <person name="Baker S.E."/>
            <person name="Pisabarro A.G."/>
            <person name="Walton J.D."/>
            <person name="Blanchette R.A."/>
            <person name="Henrissat B."/>
            <person name="Martin F."/>
            <person name="Cullen D."/>
            <person name="Hibbett D.S."/>
            <person name="Grigoriev I.V."/>
        </authorList>
    </citation>
    <scope>NUCLEOTIDE SEQUENCE [LARGE SCALE GENOMIC DNA]</scope>
    <source>
        <strain evidence="3">CBS 339.88</strain>
    </source>
</reference>
<feature type="compositionally biased region" description="Pro residues" evidence="1">
    <location>
        <begin position="45"/>
        <end position="56"/>
    </location>
</feature>
<proteinExistence type="predicted"/>
<feature type="compositionally biased region" description="Basic and acidic residues" evidence="1">
    <location>
        <begin position="429"/>
        <end position="457"/>
    </location>
</feature>
<protein>
    <submittedName>
        <fullName evidence="2">Uncharacterized protein</fullName>
    </submittedName>
</protein>
<evidence type="ECO:0000313" key="2">
    <source>
        <dbReference type="EMBL" id="KDR75658.1"/>
    </source>
</evidence>
<feature type="region of interest" description="Disordered" evidence="1">
    <location>
        <begin position="265"/>
        <end position="389"/>
    </location>
</feature>
<dbReference type="OrthoDB" id="3362336at2759"/>
<name>A0A067T9H8_GALM3</name>
<evidence type="ECO:0000256" key="1">
    <source>
        <dbReference type="SAM" id="MobiDB-lite"/>
    </source>
</evidence>
<dbReference type="HOGENOM" id="CLU_630143_0_0_1"/>
<organism evidence="2 3">
    <name type="scientific">Galerina marginata (strain CBS 339.88)</name>
    <dbReference type="NCBI Taxonomy" id="685588"/>
    <lineage>
        <taxon>Eukaryota</taxon>
        <taxon>Fungi</taxon>
        <taxon>Dikarya</taxon>
        <taxon>Basidiomycota</taxon>
        <taxon>Agaricomycotina</taxon>
        <taxon>Agaricomycetes</taxon>
        <taxon>Agaricomycetidae</taxon>
        <taxon>Agaricales</taxon>
        <taxon>Agaricineae</taxon>
        <taxon>Strophariaceae</taxon>
        <taxon>Galerina</taxon>
    </lineage>
</organism>
<dbReference type="EMBL" id="KL142380">
    <property type="protein sequence ID" value="KDR75658.1"/>
    <property type="molecule type" value="Genomic_DNA"/>
</dbReference>
<gene>
    <name evidence="2" type="ORF">GALMADRAFT_248258</name>
</gene>
<dbReference type="AlphaFoldDB" id="A0A067T9H8"/>
<keyword evidence="3" id="KW-1185">Reference proteome</keyword>
<sequence>MLSLVLRASRCAAPRRSLFLHQQLLVTYGTRLASTDAAPVEDTAPQPPGKPRPPPNLRTAYIRTWQPLANIADAYAMIRVLERKYGKVIEAHFLKDFEVPMNYQNISWIVFKDPKSVQRIPERGFDFTIPAAGVQKEPHEIGMEDIEHLAQEGDYEEGFELAVVDPETNQRVIGGRIVRSEQDFIGEGVDSRLYQPTAGPVLRSFLRWGGFSKLTPIDSKIQIKEEDLFADTPGAETEPRLDSIRMRAALQVAAFATNSQNPAVINEEPAVSATKSTRMNTGPSRRTSDTRQVDWREGGELSFGQMVFGTKSPIRDSPEALKTSPSGSESIPLSSTSPSASPATSNLNPLSTPSTPSESPFSSISAFPDTPPPTARPKAPPTAAQIASKQALERQLEVARQLREQVVAPRRKQAKPALSSNSRTARKGAPREMEFFDEDVVKRGKGDEPDVRAKEPTKPGVLTRLWGMFGRK</sequence>
<dbReference type="Proteomes" id="UP000027222">
    <property type="component" value="Unassembled WGS sequence"/>
</dbReference>